<proteinExistence type="predicted"/>
<comment type="caution">
    <text evidence="1">The sequence shown here is derived from an EMBL/GenBank/DDBJ whole genome shotgun (WGS) entry which is preliminary data.</text>
</comment>
<reference evidence="1 2" key="1">
    <citation type="journal article" date="2019" name="Int. J. Syst. Evol. Microbiol.">
        <title>The Global Catalogue of Microorganisms (GCM) 10K type strain sequencing project: providing services to taxonomists for standard genome sequencing and annotation.</title>
        <authorList>
            <consortium name="The Broad Institute Genomics Platform"/>
            <consortium name="The Broad Institute Genome Sequencing Center for Infectious Disease"/>
            <person name="Wu L."/>
            <person name="Ma J."/>
        </authorList>
    </citation>
    <scope>NUCLEOTIDE SEQUENCE [LARGE SCALE GENOMIC DNA]</scope>
    <source>
        <strain evidence="1 2">JCM 6924</strain>
    </source>
</reference>
<dbReference type="EMBL" id="BAAATM010000016">
    <property type="protein sequence ID" value="GAA2545030.1"/>
    <property type="molecule type" value="Genomic_DNA"/>
</dbReference>
<sequence>MKFVDTDSETLQWFPTHMRWSSEGEREEWAELCALAVLHAHEEKPRRRRIKGLRELLSAFVADFSKLTPADQAFLFIPDPDELPVPAFLLLAESEGDRDATLRQIVQADAGNVVRPVEVDTFTTERLGEGLRSTRYWATVDDQLMVTVRYGWRVEQSGLDLCLYMVWNDPGRMAAYADSVDEFTHTLWINEVQKAD</sequence>
<keyword evidence="2" id="KW-1185">Reference proteome</keyword>
<protein>
    <recommendedName>
        <fullName evidence="3">DUF1795 domain-containing protein</fullName>
    </recommendedName>
</protein>
<name>A0ABN3NY97_9ACTN</name>
<evidence type="ECO:0008006" key="3">
    <source>
        <dbReference type="Google" id="ProtNLM"/>
    </source>
</evidence>
<evidence type="ECO:0000313" key="1">
    <source>
        <dbReference type="EMBL" id="GAA2545030.1"/>
    </source>
</evidence>
<evidence type="ECO:0000313" key="2">
    <source>
        <dbReference type="Proteomes" id="UP001501095"/>
    </source>
</evidence>
<organism evidence="1 2">
    <name type="scientific">Streptomyces levis</name>
    <dbReference type="NCBI Taxonomy" id="285566"/>
    <lineage>
        <taxon>Bacteria</taxon>
        <taxon>Bacillati</taxon>
        <taxon>Actinomycetota</taxon>
        <taxon>Actinomycetes</taxon>
        <taxon>Kitasatosporales</taxon>
        <taxon>Streptomycetaceae</taxon>
        <taxon>Streptomyces</taxon>
    </lineage>
</organism>
<accession>A0ABN3NY97</accession>
<gene>
    <name evidence="1" type="ORF">GCM10010423_50480</name>
</gene>
<dbReference type="RefSeq" id="WP_344540263.1">
    <property type="nucleotide sequence ID" value="NZ_BAAATM010000016.1"/>
</dbReference>
<dbReference type="Proteomes" id="UP001501095">
    <property type="component" value="Unassembled WGS sequence"/>
</dbReference>